<evidence type="ECO:0000256" key="7">
    <source>
        <dbReference type="PIRNR" id="PIRNR000194"/>
    </source>
</evidence>
<evidence type="ECO:0000256" key="1">
    <source>
        <dbReference type="ARBA" id="ARBA00004903"/>
    </source>
</evidence>
<proteinExistence type="inferred from homology"/>
<dbReference type="Proteomes" id="UP001596297">
    <property type="component" value="Unassembled WGS sequence"/>
</dbReference>
<keyword evidence="5 7" id="KW-0521">NADP</keyword>
<gene>
    <name evidence="10" type="ORF">ACFP81_08330</name>
</gene>
<dbReference type="PROSITE" id="PS00075">
    <property type="entry name" value="DHFR_1"/>
    <property type="match status" value="1"/>
</dbReference>
<accession>A0ABW1YD45</accession>
<reference evidence="11" key="1">
    <citation type="journal article" date="2019" name="Int. J. Syst. Evol. Microbiol.">
        <title>The Global Catalogue of Microorganisms (GCM) 10K type strain sequencing project: providing services to taxonomists for standard genome sequencing and annotation.</title>
        <authorList>
            <consortium name="The Broad Institute Genomics Platform"/>
            <consortium name="The Broad Institute Genome Sequencing Center for Infectious Disease"/>
            <person name="Wu L."/>
            <person name="Ma J."/>
        </authorList>
    </citation>
    <scope>NUCLEOTIDE SEQUENCE [LARGE SCALE GENOMIC DNA]</scope>
    <source>
        <strain evidence="11">CGMCC 1.15772</strain>
    </source>
</reference>
<keyword evidence="4 7" id="KW-0554">One-carbon metabolism</keyword>
<dbReference type="CDD" id="cd00209">
    <property type="entry name" value="DHFR"/>
    <property type="match status" value="1"/>
</dbReference>
<comment type="caution">
    <text evidence="10">The sequence shown here is derived from an EMBL/GenBank/DDBJ whole genome shotgun (WGS) entry which is preliminary data.</text>
</comment>
<keyword evidence="11" id="KW-1185">Reference proteome</keyword>
<dbReference type="Pfam" id="PF00186">
    <property type="entry name" value="DHFR_1"/>
    <property type="match status" value="1"/>
</dbReference>
<feature type="domain" description="DHFR" evidence="9">
    <location>
        <begin position="5"/>
        <end position="167"/>
    </location>
</feature>
<evidence type="ECO:0000256" key="3">
    <source>
        <dbReference type="ARBA" id="ARBA00012856"/>
    </source>
</evidence>
<dbReference type="PRINTS" id="PR00070">
    <property type="entry name" value="DHFR"/>
</dbReference>
<evidence type="ECO:0000256" key="6">
    <source>
        <dbReference type="ARBA" id="ARBA00023002"/>
    </source>
</evidence>
<dbReference type="GO" id="GO:0004146">
    <property type="term" value="F:dihydrofolate reductase activity"/>
    <property type="evidence" value="ECO:0007669"/>
    <property type="project" value="UniProtKB-EC"/>
</dbReference>
<evidence type="ECO:0000256" key="2">
    <source>
        <dbReference type="ARBA" id="ARBA00009539"/>
    </source>
</evidence>
<dbReference type="InterPro" id="IPR024072">
    <property type="entry name" value="DHFR-like_dom_sf"/>
</dbReference>
<dbReference type="InterPro" id="IPR001796">
    <property type="entry name" value="DHFR_dom"/>
</dbReference>
<comment type="pathway">
    <text evidence="1 7">Cofactor biosynthesis; tetrahydrofolate biosynthesis; 5,6,7,8-tetrahydrofolate from 7,8-dihydrofolate: step 1/1.</text>
</comment>
<dbReference type="Gene3D" id="3.40.430.10">
    <property type="entry name" value="Dihydrofolate Reductase, subunit A"/>
    <property type="match status" value="1"/>
</dbReference>
<dbReference type="InterPro" id="IPR012259">
    <property type="entry name" value="DHFR"/>
</dbReference>
<organism evidence="10 11">
    <name type="scientific">Deinococcus lacus</name>
    <dbReference type="NCBI Taxonomy" id="392561"/>
    <lineage>
        <taxon>Bacteria</taxon>
        <taxon>Thermotogati</taxon>
        <taxon>Deinococcota</taxon>
        <taxon>Deinococci</taxon>
        <taxon>Deinococcales</taxon>
        <taxon>Deinococcaceae</taxon>
        <taxon>Deinococcus</taxon>
    </lineage>
</organism>
<dbReference type="RefSeq" id="WP_380083027.1">
    <property type="nucleotide sequence ID" value="NZ_JBHSWD010000001.1"/>
</dbReference>
<dbReference type="PANTHER" id="PTHR48069:SF3">
    <property type="entry name" value="DIHYDROFOLATE REDUCTASE"/>
    <property type="match status" value="1"/>
</dbReference>
<protein>
    <recommendedName>
        <fullName evidence="3 7">Dihydrofolate reductase</fullName>
        <ecNumber evidence="3 7">1.5.1.3</ecNumber>
    </recommendedName>
</protein>
<evidence type="ECO:0000259" key="9">
    <source>
        <dbReference type="PROSITE" id="PS51330"/>
    </source>
</evidence>
<dbReference type="PROSITE" id="PS51330">
    <property type="entry name" value="DHFR_2"/>
    <property type="match status" value="1"/>
</dbReference>
<dbReference type="EMBL" id="JBHSWD010000001">
    <property type="protein sequence ID" value="MFC6592011.1"/>
    <property type="molecule type" value="Genomic_DNA"/>
</dbReference>
<dbReference type="EC" id="1.5.1.3" evidence="3 7"/>
<evidence type="ECO:0000256" key="4">
    <source>
        <dbReference type="ARBA" id="ARBA00022563"/>
    </source>
</evidence>
<dbReference type="PANTHER" id="PTHR48069">
    <property type="entry name" value="DIHYDROFOLATE REDUCTASE"/>
    <property type="match status" value="1"/>
</dbReference>
<dbReference type="SUPFAM" id="SSF53597">
    <property type="entry name" value="Dihydrofolate reductase-like"/>
    <property type="match status" value="1"/>
</dbReference>
<evidence type="ECO:0000313" key="11">
    <source>
        <dbReference type="Proteomes" id="UP001596297"/>
    </source>
</evidence>
<comment type="similarity">
    <text evidence="2 7 8">Belongs to the dihydrofolate reductase family.</text>
</comment>
<comment type="catalytic activity">
    <reaction evidence="7">
        <text>(6S)-5,6,7,8-tetrahydrofolate + NADP(+) = 7,8-dihydrofolate + NADPH + H(+)</text>
        <dbReference type="Rhea" id="RHEA:15009"/>
        <dbReference type="ChEBI" id="CHEBI:15378"/>
        <dbReference type="ChEBI" id="CHEBI:57451"/>
        <dbReference type="ChEBI" id="CHEBI:57453"/>
        <dbReference type="ChEBI" id="CHEBI:57783"/>
        <dbReference type="ChEBI" id="CHEBI:58349"/>
        <dbReference type="EC" id="1.5.1.3"/>
    </reaction>
</comment>
<comment type="function">
    <text evidence="7">Key enzyme in folate metabolism. Catalyzes an essential reaction for de novo glycine and purine synthesis, and for DNA precursor synthesis.</text>
</comment>
<name>A0ABW1YD45_9DEIO</name>
<keyword evidence="6 7" id="KW-0560">Oxidoreductase</keyword>
<evidence type="ECO:0000313" key="10">
    <source>
        <dbReference type="EMBL" id="MFC6592011.1"/>
    </source>
</evidence>
<evidence type="ECO:0000256" key="5">
    <source>
        <dbReference type="ARBA" id="ARBA00022857"/>
    </source>
</evidence>
<dbReference type="InterPro" id="IPR017925">
    <property type="entry name" value="DHFR_CS"/>
</dbReference>
<evidence type="ECO:0000256" key="8">
    <source>
        <dbReference type="RuleBase" id="RU004474"/>
    </source>
</evidence>
<sequence>MTPTDLTAIVALTENRVIGRGGGMPWHLPADLAHFKRLSTGKPNVMGRKVFDSLGQRALPGRTNIVLTRQEDYAADGILVAHSPQQALELAGAHLADGHEIAILGGEEVYRLYLDKLTRVEQTVIHTQLEGDTFMPELPGEWETVWEKFRPADAKNRYDLTFQTLVRRA</sequence>
<dbReference type="PIRSF" id="PIRSF000194">
    <property type="entry name" value="DHFR"/>
    <property type="match status" value="1"/>
</dbReference>